<dbReference type="EMBL" id="GGEC01087678">
    <property type="protein sequence ID" value="MBX68162.1"/>
    <property type="molecule type" value="Transcribed_RNA"/>
</dbReference>
<feature type="region of interest" description="Disordered" evidence="1">
    <location>
        <begin position="1"/>
        <end position="39"/>
    </location>
</feature>
<dbReference type="AlphaFoldDB" id="A0A2P2QMC8"/>
<organism evidence="2">
    <name type="scientific">Rhizophora mucronata</name>
    <name type="common">Asiatic mangrove</name>
    <dbReference type="NCBI Taxonomy" id="61149"/>
    <lineage>
        <taxon>Eukaryota</taxon>
        <taxon>Viridiplantae</taxon>
        <taxon>Streptophyta</taxon>
        <taxon>Embryophyta</taxon>
        <taxon>Tracheophyta</taxon>
        <taxon>Spermatophyta</taxon>
        <taxon>Magnoliopsida</taxon>
        <taxon>eudicotyledons</taxon>
        <taxon>Gunneridae</taxon>
        <taxon>Pentapetalae</taxon>
        <taxon>rosids</taxon>
        <taxon>fabids</taxon>
        <taxon>Malpighiales</taxon>
        <taxon>Rhizophoraceae</taxon>
        <taxon>Rhizophora</taxon>
    </lineage>
</organism>
<name>A0A2P2QMC8_RHIMU</name>
<sequence>MAEGGGWGKRSEDMLAGKVAREETEGGGGEDGGGGRDGK</sequence>
<reference evidence="2" key="1">
    <citation type="submission" date="2018-02" db="EMBL/GenBank/DDBJ databases">
        <title>Rhizophora mucronata_Transcriptome.</title>
        <authorList>
            <person name="Meera S.P."/>
            <person name="Sreeshan A."/>
            <person name="Augustine A."/>
        </authorList>
    </citation>
    <scope>NUCLEOTIDE SEQUENCE</scope>
    <source>
        <tissue evidence="2">Leaf</tissue>
    </source>
</reference>
<feature type="compositionally biased region" description="Basic and acidic residues" evidence="1">
    <location>
        <begin position="9"/>
        <end position="24"/>
    </location>
</feature>
<evidence type="ECO:0000256" key="1">
    <source>
        <dbReference type="SAM" id="MobiDB-lite"/>
    </source>
</evidence>
<evidence type="ECO:0000313" key="2">
    <source>
        <dbReference type="EMBL" id="MBX68162.1"/>
    </source>
</evidence>
<accession>A0A2P2QMC8</accession>
<protein>
    <submittedName>
        <fullName evidence="2">Uncharacterized protein</fullName>
    </submittedName>
</protein>
<proteinExistence type="predicted"/>